<keyword evidence="3" id="KW-1185">Reference proteome</keyword>
<comment type="caution">
    <text evidence="2">The sequence shown here is derived from an EMBL/GenBank/DDBJ whole genome shotgun (WGS) entry which is preliminary data.</text>
</comment>
<evidence type="ECO:0000259" key="1">
    <source>
        <dbReference type="Pfam" id="PF03527"/>
    </source>
</evidence>
<dbReference type="EMBL" id="JAELYA010000005">
    <property type="protein sequence ID" value="MBO3276337.1"/>
    <property type="molecule type" value="Genomic_DNA"/>
</dbReference>
<reference evidence="2 3" key="1">
    <citation type="submission" date="2020-12" db="EMBL/GenBank/DDBJ databases">
        <title>Pseudomonas schmalbachii sp. nov. isolated from millipede gut.</title>
        <authorList>
            <person name="Shelomi M."/>
        </authorList>
    </citation>
    <scope>NUCLEOTIDE SEQUENCE [LARGE SCALE GENOMIC DNA]</scope>
    <source>
        <strain evidence="2 3">Milli4</strain>
    </source>
</reference>
<evidence type="ECO:0000313" key="3">
    <source>
        <dbReference type="Proteomes" id="UP000669060"/>
    </source>
</evidence>
<protein>
    <submittedName>
        <fullName evidence="2">RHS domain-containing protein</fullName>
    </submittedName>
</protein>
<dbReference type="Proteomes" id="UP000669060">
    <property type="component" value="Unassembled WGS sequence"/>
</dbReference>
<dbReference type="Gene3D" id="2.180.10.10">
    <property type="entry name" value="RHS repeat-associated core"/>
    <property type="match status" value="1"/>
</dbReference>
<organism evidence="2 3">
    <name type="scientific">Pseudomonas schmalbachii</name>
    <dbReference type="NCBI Taxonomy" id="2816993"/>
    <lineage>
        <taxon>Bacteria</taxon>
        <taxon>Pseudomonadati</taxon>
        <taxon>Pseudomonadota</taxon>
        <taxon>Gammaproteobacteria</taxon>
        <taxon>Pseudomonadales</taxon>
        <taxon>Pseudomonadaceae</taxon>
        <taxon>Pseudomonas</taxon>
    </lineage>
</organism>
<dbReference type="PANTHER" id="PTHR32305">
    <property type="match status" value="1"/>
</dbReference>
<dbReference type="InterPro" id="IPR001826">
    <property type="entry name" value="RHS"/>
</dbReference>
<proteinExistence type="predicted"/>
<dbReference type="NCBIfam" id="TIGR01643">
    <property type="entry name" value="YD_repeat_2x"/>
    <property type="match status" value="1"/>
</dbReference>
<dbReference type="NCBIfam" id="TIGR03696">
    <property type="entry name" value="Rhs_assc_core"/>
    <property type="match status" value="1"/>
</dbReference>
<dbReference type="InterPro" id="IPR006530">
    <property type="entry name" value="YD"/>
</dbReference>
<evidence type="ECO:0000313" key="2">
    <source>
        <dbReference type="EMBL" id="MBO3276337.1"/>
    </source>
</evidence>
<sequence length="407" mass="46110">MFQPANQAQFHLLIDGTASALQVLGFQGEEALDSCYRFDHHDGHRYRYDAIGNLIQLNRPDGTQLDLHYDAAQRLVLLQRSRNGQPLLEASYSYDALSRRIGKTIHHVDGSEQHHRYGWDGDRLPLKDDDQRKRTLVYLPGTFVPLLRLEQATNSDEAPELLAVKRLLLGQGLALPETLKSGEATLAIFHTDHLGTPLRLTDSNGHTLWSAEPDDWAAVCNEQGTTDQPLRFQGQYHDEKSGLCYNQHRYYFPEFGRYISQNPIKISGGTNTYAYVNSSLLENIDHLGLRPGWTPKIKPGKEINPKPQTFLKKNTILEDTRTLIDNILNSFQPDLTYCSRMVCGAPGAPHYEINFGPHDNWAIQCTNWGKNTDKMGDMIQEKCSLVESAGPYDLPDNCECYETQLRP</sequence>
<dbReference type="RefSeq" id="WP_208314391.1">
    <property type="nucleotide sequence ID" value="NZ_JAELYA010000005.1"/>
</dbReference>
<gene>
    <name evidence="2" type="ORF">JFY56_13970</name>
</gene>
<dbReference type="InterPro" id="IPR050708">
    <property type="entry name" value="T6SS_VgrG/RHS"/>
</dbReference>
<feature type="domain" description="RHS protein conserved region" evidence="1">
    <location>
        <begin position="189"/>
        <end position="223"/>
    </location>
</feature>
<accession>A0ABS3TRN7</accession>
<dbReference type="PANTHER" id="PTHR32305:SF15">
    <property type="entry name" value="PROTEIN RHSA-RELATED"/>
    <property type="match status" value="1"/>
</dbReference>
<name>A0ABS3TRN7_9PSED</name>
<dbReference type="PRINTS" id="PR00394">
    <property type="entry name" value="RHSPROTEIN"/>
</dbReference>
<dbReference type="Pfam" id="PF03527">
    <property type="entry name" value="RHS"/>
    <property type="match status" value="1"/>
</dbReference>
<dbReference type="InterPro" id="IPR022385">
    <property type="entry name" value="Rhs_assc_core"/>
</dbReference>